<gene>
    <name evidence="2" type="ORF">JW886_06790</name>
</gene>
<accession>A0AA45KF42</accession>
<dbReference type="KEGG" id="lti:JW886_06790"/>
<sequence>MEKNKRTNEAAEKKEYGYSDLFFEKGNYLLKIVQTLLSILGWICLIVPTFITISSFLYYLTSGKYGWRFWNYAEGILEIKFLLIIITFCVVITFTYAVSMTIIQNNRRESVIEKWPTFDSVSSIQRRRKVDEFMTERFGTEDFRHNVKYFEVAPEKNLETDELSNLLNKEKGFKDVI</sequence>
<keyword evidence="3" id="KW-1185">Reference proteome</keyword>
<reference evidence="2 3" key="1">
    <citation type="submission" date="2021-02" db="EMBL/GenBank/DDBJ databases">
        <title>Complete genome sequence of Lactococcus lactis strain K_LL004.</title>
        <authorList>
            <person name="Kim H.B."/>
        </authorList>
    </citation>
    <scope>NUCLEOTIDE SEQUENCE [LARGE SCALE GENOMIC DNA]</scope>
    <source>
        <strain evidence="2 3">K_LL004</strain>
    </source>
</reference>
<evidence type="ECO:0000256" key="1">
    <source>
        <dbReference type="SAM" id="Phobius"/>
    </source>
</evidence>
<proteinExistence type="predicted"/>
<feature type="transmembrane region" description="Helical" evidence="1">
    <location>
        <begin position="35"/>
        <end position="59"/>
    </location>
</feature>
<dbReference type="Proteomes" id="UP000663608">
    <property type="component" value="Chromosome"/>
</dbReference>
<name>A0AA45KF42_9LACT</name>
<evidence type="ECO:0000313" key="3">
    <source>
        <dbReference type="Proteomes" id="UP000663608"/>
    </source>
</evidence>
<dbReference type="EMBL" id="CP070872">
    <property type="protein sequence ID" value="QSE76172.1"/>
    <property type="molecule type" value="Genomic_DNA"/>
</dbReference>
<feature type="transmembrane region" description="Helical" evidence="1">
    <location>
        <begin position="79"/>
        <end position="98"/>
    </location>
</feature>
<dbReference type="AlphaFoldDB" id="A0AA45KF42"/>
<keyword evidence="1" id="KW-0472">Membrane</keyword>
<protein>
    <submittedName>
        <fullName evidence="2">Uncharacterized protein</fullName>
    </submittedName>
</protein>
<organism evidence="2 3">
    <name type="scientific">Lactococcus taiwanensis</name>
    <dbReference type="NCBI Taxonomy" id="1151742"/>
    <lineage>
        <taxon>Bacteria</taxon>
        <taxon>Bacillati</taxon>
        <taxon>Bacillota</taxon>
        <taxon>Bacilli</taxon>
        <taxon>Lactobacillales</taxon>
        <taxon>Streptococcaceae</taxon>
        <taxon>Lactococcus</taxon>
    </lineage>
</organism>
<dbReference type="RefSeq" id="WP_200407224.1">
    <property type="nucleotide sequence ID" value="NZ_BNDT01000003.1"/>
</dbReference>
<evidence type="ECO:0000313" key="2">
    <source>
        <dbReference type="EMBL" id="QSE76172.1"/>
    </source>
</evidence>
<keyword evidence="1" id="KW-1133">Transmembrane helix</keyword>
<keyword evidence="1" id="KW-0812">Transmembrane</keyword>